<keyword evidence="7 10" id="KW-0472">Membrane</keyword>
<feature type="signal peptide" evidence="12">
    <location>
        <begin position="1"/>
        <end position="26"/>
    </location>
</feature>
<keyword evidence="9 10" id="KW-0998">Cell outer membrane</keyword>
<evidence type="ECO:0000256" key="11">
    <source>
        <dbReference type="RuleBase" id="RU003357"/>
    </source>
</evidence>
<comment type="subcellular location">
    <subcellularLocation>
        <location evidence="1 10">Cell outer membrane</location>
        <topology evidence="1 10">Multi-pass membrane protein</topology>
    </subcellularLocation>
</comment>
<sequence length="738" mass="82830">MSGIRPTLKPIVLTTLSALIALPAAADDTAAADNGQSLQTVSVQGVNRSTRTENRNSYTTSAMRTTTGLALSPKETPQSVSVITKTQIEQQGITNMVDALKTTTSVNVIRDGGISRFQSRGFYIDQIEEDGVSSTVPGAINNPMYDAQSMSDIAIYDHIEVVRGATGLTQANGEPGGTVNAVRKRPTSNRQLQGEVQVDRFGKIRTAGDFSGALNENGTLRGRAVVALERDKNFKDRVKGGNGTLYGVMDAQLGEATTLTWGGLYQRKNTKPDDWGVALGLPRDIFLGYNWNKGVYDKANVFVELEHYLNDNWRYTGKLDYNYNENTKKVGGIYNTATTYPGYTTGGKLASGWLSRYDNDEKQFTFKNNLNGKFELFGKTHEIFTEYTLTRTLNNGKRRQYNYRGSFDPMTFTGSEVAEPASWDAVPYQMYWETKSKKTAHALLLGLRLNPTDKLHIMAGTRWNHIKSHYVTDYFYTAGSVDNDPDSVTDRKTVRFNPYFALTYDLTPQQSLYASYTSIFKPNSNQDRNKQYLDPVVGANYEIGWKGEWLNRKLNTSVALFDIEQDNRAVQVYDTAEQKWYWEPVGKVRSRGIEAEISGNLTADWKIFAGYTLNNSKYLEAEARGNTPKGTNFSRHTPQHMLRLYTSYNLPFADRKWTVGGGVSAQSKTASLYGVSRGGYAVFNANVDYQPSKNLKLSLISTNLFNRYYYENNKVSSKGANNYYGEPRNLMFRVNYKF</sequence>
<keyword evidence="6 11" id="KW-0798">TonB box</keyword>
<dbReference type="InterPro" id="IPR039426">
    <property type="entry name" value="TonB-dep_rcpt-like"/>
</dbReference>
<evidence type="ECO:0000256" key="10">
    <source>
        <dbReference type="PROSITE-ProRule" id="PRU01360"/>
    </source>
</evidence>
<dbReference type="InterPro" id="IPR000531">
    <property type="entry name" value="Beta-barrel_TonB"/>
</dbReference>
<feature type="chain" id="PRO_5045561722" evidence="12">
    <location>
        <begin position="27"/>
        <end position="738"/>
    </location>
</feature>
<evidence type="ECO:0000256" key="7">
    <source>
        <dbReference type="ARBA" id="ARBA00023136"/>
    </source>
</evidence>
<dbReference type="RefSeq" id="WP_238747842.1">
    <property type="nucleotide sequence ID" value="NZ_JAKOOW010000026.1"/>
</dbReference>
<dbReference type="Proteomes" id="UP001298424">
    <property type="component" value="Unassembled WGS sequence"/>
</dbReference>
<evidence type="ECO:0000256" key="1">
    <source>
        <dbReference type="ARBA" id="ARBA00004571"/>
    </source>
</evidence>
<dbReference type="InterPro" id="IPR010105">
    <property type="entry name" value="TonB_sidphr_rcpt"/>
</dbReference>
<evidence type="ECO:0000256" key="9">
    <source>
        <dbReference type="ARBA" id="ARBA00023237"/>
    </source>
</evidence>
<comment type="caution">
    <text evidence="15">The sequence shown here is derived from an EMBL/GenBank/DDBJ whole genome shotgun (WGS) entry which is preliminary data.</text>
</comment>
<dbReference type="CDD" id="cd01347">
    <property type="entry name" value="ligand_gated_channel"/>
    <property type="match status" value="1"/>
</dbReference>
<accession>A0ABS9NQK2</accession>
<dbReference type="SUPFAM" id="SSF56935">
    <property type="entry name" value="Porins"/>
    <property type="match status" value="1"/>
</dbReference>
<evidence type="ECO:0000256" key="5">
    <source>
        <dbReference type="ARBA" id="ARBA00022692"/>
    </source>
</evidence>
<keyword evidence="12" id="KW-0732">Signal</keyword>
<evidence type="ECO:0000313" key="15">
    <source>
        <dbReference type="EMBL" id="MCG6504401.1"/>
    </source>
</evidence>
<keyword evidence="8 15" id="KW-0675">Receptor</keyword>
<keyword evidence="3 10" id="KW-0813">Transport</keyword>
<gene>
    <name evidence="15" type="ORF">MB824_07820</name>
</gene>
<keyword evidence="4 10" id="KW-1134">Transmembrane beta strand</keyword>
<evidence type="ECO:0000256" key="8">
    <source>
        <dbReference type="ARBA" id="ARBA00023170"/>
    </source>
</evidence>
<feature type="domain" description="TonB-dependent receptor plug" evidence="14">
    <location>
        <begin position="73"/>
        <end position="178"/>
    </location>
</feature>
<dbReference type="PANTHER" id="PTHR32552">
    <property type="entry name" value="FERRICHROME IRON RECEPTOR-RELATED"/>
    <property type="match status" value="1"/>
</dbReference>
<evidence type="ECO:0000259" key="14">
    <source>
        <dbReference type="Pfam" id="PF07715"/>
    </source>
</evidence>
<protein>
    <submittedName>
        <fullName evidence="15">TonB-dependent siderophore receptor</fullName>
    </submittedName>
</protein>
<proteinExistence type="inferred from homology"/>
<dbReference type="PROSITE" id="PS52016">
    <property type="entry name" value="TONB_DEPENDENT_REC_3"/>
    <property type="match status" value="1"/>
</dbReference>
<dbReference type="PANTHER" id="PTHR32552:SF74">
    <property type="entry name" value="HYDROXAMATE SIDEROPHORE RECEPTOR FHUE"/>
    <property type="match status" value="1"/>
</dbReference>
<dbReference type="EMBL" id="JAKOOW010000026">
    <property type="protein sequence ID" value="MCG6504401.1"/>
    <property type="molecule type" value="Genomic_DNA"/>
</dbReference>
<dbReference type="InterPro" id="IPR012910">
    <property type="entry name" value="Plug_dom"/>
</dbReference>
<keyword evidence="16" id="KW-1185">Reference proteome</keyword>
<dbReference type="InterPro" id="IPR037066">
    <property type="entry name" value="Plug_dom_sf"/>
</dbReference>
<evidence type="ECO:0000256" key="6">
    <source>
        <dbReference type="ARBA" id="ARBA00023077"/>
    </source>
</evidence>
<evidence type="ECO:0000313" key="16">
    <source>
        <dbReference type="Proteomes" id="UP001298424"/>
    </source>
</evidence>
<evidence type="ECO:0000256" key="2">
    <source>
        <dbReference type="ARBA" id="ARBA00009810"/>
    </source>
</evidence>
<reference evidence="15 16" key="1">
    <citation type="submission" date="2022-02" db="EMBL/GenBank/DDBJ databases">
        <title>Genome sequence data of Kingella unionensis sp. nov. strain CICC 24913 (CCUG 75125).</title>
        <authorList>
            <person name="Xiao M."/>
        </authorList>
    </citation>
    <scope>NUCLEOTIDE SEQUENCE [LARGE SCALE GENOMIC DNA]</scope>
    <source>
        <strain evidence="15 16">CICC 24913</strain>
    </source>
</reference>
<evidence type="ECO:0000256" key="12">
    <source>
        <dbReference type="SAM" id="SignalP"/>
    </source>
</evidence>
<dbReference type="Gene3D" id="2.170.130.10">
    <property type="entry name" value="TonB-dependent receptor, plug domain"/>
    <property type="match status" value="1"/>
</dbReference>
<name>A0ABS9NQK2_9NEIS</name>
<evidence type="ECO:0000259" key="13">
    <source>
        <dbReference type="Pfam" id="PF00593"/>
    </source>
</evidence>
<evidence type="ECO:0000256" key="4">
    <source>
        <dbReference type="ARBA" id="ARBA00022452"/>
    </source>
</evidence>
<dbReference type="Gene3D" id="2.40.170.20">
    <property type="entry name" value="TonB-dependent receptor, beta-barrel domain"/>
    <property type="match status" value="1"/>
</dbReference>
<feature type="domain" description="TonB-dependent receptor-like beta-barrel" evidence="13">
    <location>
        <begin position="273"/>
        <end position="699"/>
    </location>
</feature>
<dbReference type="NCBIfam" id="TIGR01783">
    <property type="entry name" value="TonB-siderophor"/>
    <property type="match status" value="1"/>
</dbReference>
<dbReference type="InterPro" id="IPR036942">
    <property type="entry name" value="Beta-barrel_TonB_sf"/>
</dbReference>
<organism evidence="15 16">
    <name type="scientific">Kingella pumchi</name>
    <dbReference type="NCBI Taxonomy" id="2779506"/>
    <lineage>
        <taxon>Bacteria</taxon>
        <taxon>Pseudomonadati</taxon>
        <taxon>Pseudomonadota</taxon>
        <taxon>Betaproteobacteria</taxon>
        <taxon>Neisseriales</taxon>
        <taxon>Neisseriaceae</taxon>
        <taxon>Kingella</taxon>
    </lineage>
</organism>
<comment type="similarity">
    <text evidence="2 10 11">Belongs to the TonB-dependent receptor family.</text>
</comment>
<evidence type="ECO:0000256" key="3">
    <source>
        <dbReference type="ARBA" id="ARBA00022448"/>
    </source>
</evidence>
<dbReference type="Pfam" id="PF00593">
    <property type="entry name" value="TonB_dep_Rec_b-barrel"/>
    <property type="match status" value="1"/>
</dbReference>
<dbReference type="Pfam" id="PF07715">
    <property type="entry name" value="Plug"/>
    <property type="match status" value="1"/>
</dbReference>
<keyword evidence="5 10" id="KW-0812">Transmembrane</keyword>